<reference evidence="2 3" key="1">
    <citation type="submission" date="2018-02" db="EMBL/GenBank/DDBJ databases">
        <title>Genome sequences of Apibacter spp., gut symbionts of Asian honey bees.</title>
        <authorList>
            <person name="Kwong W.K."/>
            <person name="Steele M.I."/>
            <person name="Moran N.A."/>
        </authorList>
    </citation>
    <scope>NUCLEOTIDE SEQUENCE [LARGE SCALE GENOMIC DNA]</scope>
    <source>
        <strain evidence="3">wkB301</strain>
    </source>
</reference>
<sequence length="87" mass="9635">MALASDANLIIPYFPVEETILFFIALGTLVWIALSNAWNSLRTYLPEILCPLFPFDKIIIPTPANIASSPVIFPSSILFTNISSYCI</sequence>
<accession>A0A2S8A4I3</accession>
<feature type="transmembrane region" description="Helical" evidence="1">
    <location>
        <begin position="20"/>
        <end position="38"/>
    </location>
</feature>
<evidence type="ECO:0000313" key="3">
    <source>
        <dbReference type="Proteomes" id="UP000238042"/>
    </source>
</evidence>
<dbReference type="EMBL" id="PSZM01000047">
    <property type="protein sequence ID" value="PQL89474.1"/>
    <property type="molecule type" value="Genomic_DNA"/>
</dbReference>
<name>A0A2S8A4I3_9FLAO</name>
<keyword evidence="3" id="KW-1185">Reference proteome</keyword>
<dbReference type="AlphaFoldDB" id="A0A2S8A4I3"/>
<organism evidence="2 3">
    <name type="scientific">Apibacter adventoris</name>
    <dbReference type="NCBI Taxonomy" id="1679466"/>
    <lineage>
        <taxon>Bacteria</taxon>
        <taxon>Pseudomonadati</taxon>
        <taxon>Bacteroidota</taxon>
        <taxon>Flavobacteriia</taxon>
        <taxon>Flavobacteriales</taxon>
        <taxon>Weeksellaceae</taxon>
        <taxon>Apibacter</taxon>
    </lineage>
</organism>
<keyword evidence="1" id="KW-0812">Transmembrane</keyword>
<evidence type="ECO:0000313" key="2">
    <source>
        <dbReference type="EMBL" id="PQL89474.1"/>
    </source>
</evidence>
<comment type="caution">
    <text evidence="2">The sequence shown here is derived from an EMBL/GenBank/DDBJ whole genome shotgun (WGS) entry which is preliminary data.</text>
</comment>
<keyword evidence="1" id="KW-0472">Membrane</keyword>
<proteinExistence type="predicted"/>
<keyword evidence="1" id="KW-1133">Transmembrane helix</keyword>
<evidence type="ECO:0000256" key="1">
    <source>
        <dbReference type="SAM" id="Phobius"/>
    </source>
</evidence>
<dbReference type="Proteomes" id="UP000238042">
    <property type="component" value="Unassembled WGS sequence"/>
</dbReference>
<dbReference type="RefSeq" id="WP_146106128.1">
    <property type="nucleotide sequence ID" value="NZ_PSZM01000047.1"/>
</dbReference>
<protein>
    <submittedName>
        <fullName evidence="2">Uncharacterized protein</fullName>
    </submittedName>
</protein>
<gene>
    <name evidence="2" type="ORF">C4S77_12595</name>
</gene>